<feature type="compositionally biased region" description="Basic residues" evidence="1">
    <location>
        <begin position="1"/>
        <end position="10"/>
    </location>
</feature>
<dbReference type="EMBL" id="KM573793">
    <property type="protein sequence ID" value="AIY31279.1"/>
    <property type="molecule type" value="Genomic_RNA"/>
</dbReference>
<sequence>MKKNNSKPRKGNYSGKPRKSKEVYDNKEMPNNPNWYAKNPQLLKDTASIPFSNVLGKRLPINSDGIASASVPGIMCIDYAHSLGGGQSATDAPTVAARYIYSYVRHANSGSANYEAPDLYMMIVAWHSANAFIEHAKRAYGTMMHYLARNRFFAETVVRAMGFDYASLMRSLPAFRSAINQASAKLNSIKVPGDMPLGDRWKQLASEYYCDGQSSKAQLYIPNCIEFLKYDGYGSATGTSLVRFEPMPFMDVETWRLAVEQLLAPLLAEEDVGIMSGDIQKAFGDNVSRVSMIDESYYALPIFSNEMLAQIHNLIMPGVHAATPVGHARVYQNAGVIIDDFFIHENNLTMTNHILTSLSLELLLY</sequence>
<name>A0A0A1EKX9_9VIRU</name>
<evidence type="ECO:0000313" key="2">
    <source>
        <dbReference type="EMBL" id="AIY31279.1"/>
    </source>
</evidence>
<dbReference type="InterPro" id="IPR049178">
    <property type="entry name" value="CP_picobirnavirus_sf"/>
</dbReference>
<feature type="region of interest" description="Disordered" evidence="1">
    <location>
        <begin position="1"/>
        <end position="37"/>
    </location>
</feature>
<protein>
    <submittedName>
        <fullName evidence="2">Capsid protein</fullName>
    </submittedName>
</protein>
<proteinExistence type="predicted"/>
<evidence type="ECO:0000256" key="1">
    <source>
        <dbReference type="SAM" id="MobiDB-lite"/>
    </source>
</evidence>
<dbReference type="InterPro" id="IPR048835">
    <property type="entry name" value="CP_picobirnavirus"/>
</dbReference>
<reference evidence="2" key="1">
    <citation type="journal article" date="2014" name="Virology">
        <title>Metagenomic analysis of viromes of dromedary camel fecal samples reveals large number and high diversity of circoviruses and picobirnaviruses.</title>
        <authorList>
            <person name="Woo P.C.Y."/>
            <person name="Lau S.K.P."/>
            <person name="Teng J.L.L."/>
            <person name="Tsang A.K.L."/>
            <person name="Joseph M."/>
            <person name="Wong E.Y.M."/>
            <person name="Tang Y."/>
            <person name="Sivakumar S."/>
            <person name="Bai R."/>
            <person name="Wernery R."/>
            <person name="Wernery U."/>
            <person name="Yuen K.-Y."/>
        </authorList>
    </citation>
    <scope>NUCLEOTIDE SEQUENCE</scope>
    <source>
        <strain evidence="2">C3236</strain>
    </source>
</reference>
<accession>A0A0A1EKX9</accession>
<dbReference type="Pfam" id="PF20816">
    <property type="entry name" value="PBV_CP"/>
    <property type="match status" value="1"/>
</dbReference>
<dbReference type="Gene3D" id="1.20.140.120">
    <property type="match status" value="2"/>
</dbReference>
<organism evidence="2">
    <name type="scientific">Dromedary picobirnavirus</name>
    <dbReference type="NCBI Taxonomy" id="1574421"/>
    <lineage>
        <taxon>Viruses</taxon>
        <taxon>Riboviria</taxon>
        <taxon>Orthornavirae</taxon>
        <taxon>Pisuviricota</taxon>
        <taxon>Duplopiviricetes</taxon>
        <taxon>Durnavirales</taxon>
        <taxon>Picobirnaviridae</taxon>
        <taxon>Orthopicobirnavirus</taxon>
    </lineage>
</organism>